<dbReference type="PANTHER" id="PTHR10039:SF14">
    <property type="entry name" value="NACHT DOMAIN-CONTAINING PROTEIN"/>
    <property type="match status" value="1"/>
</dbReference>
<dbReference type="PROSITE" id="PS50297">
    <property type="entry name" value="ANK_REP_REGION"/>
    <property type="match status" value="4"/>
</dbReference>
<dbReference type="InterPro" id="IPR027417">
    <property type="entry name" value="P-loop_NTPase"/>
</dbReference>
<dbReference type="InterPro" id="IPR056884">
    <property type="entry name" value="NPHP3-like_N"/>
</dbReference>
<dbReference type="Gene3D" id="1.25.40.20">
    <property type="entry name" value="Ankyrin repeat-containing domain"/>
    <property type="match status" value="1"/>
</dbReference>
<dbReference type="InterPro" id="IPR031359">
    <property type="entry name" value="NACHT_N"/>
</dbReference>
<feature type="compositionally biased region" description="Basic and acidic residues" evidence="3">
    <location>
        <begin position="1"/>
        <end position="12"/>
    </location>
</feature>
<dbReference type="PANTHER" id="PTHR10039">
    <property type="entry name" value="AMELOGENIN"/>
    <property type="match status" value="1"/>
</dbReference>
<dbReference type="EMBL" id="CDHK01000003">
    <property type="protein sequence ID" value="CEO59230.1"/>
    <property type="molecule type" value="Genomic_DNA"/>
</dbReference>
<dbReference type="Pfam" id="PF12796">
    <property type="entry name" value="Ank_2"/>
    <property type="match status" value="1"/>
</dbReference>
<dbReference type="Pfam" id="PF23239">
    <property type="entry name" value="DUF7069"/>
    <property type="match status" value="1"/>
</dbReference>
<dbReference type="InterPro" id="IPR036770">
    <property type="entry name" value="Ankyrin_rpt-contain_sf"/>
</dbReference>
<dbReference type="InterPro" id="IPR002110">
    <property type="entry name" value="Ankyrin_rpt"/>
</dbReference>
<name>A0A0F7VGK9_PENBI</name>
<evidence type="ECO:0000259" key="4">
    <source>
        <dbReference type="Pfam" id="PF17100"/>
    </source>
</evidence>
<dbReference type="SUPFAM" id="SSF48403">
    <property type="entry name" value="Ankyrin repeat"/>
    <property type="match status" value="1"/>
</dbReference>
<evidence type="ECO:0000313" key="8">
    <source>
        <dbReference type="EMBL" id="CEO59230.1"/>
    </source>
</evidence>
<evidence type="ECO:0000256" key="2">
    <source>
        <dbReference type="PROSITE-ProRule" id="PRU00023"/>
    </source>
</evidence>
<feature type="repeat" description="ANK" evidence="2">
    <location>
        <begin position="989"/>
        <end position="1021"/>
    </location>
</feature>
<evidence type="ECO:0000313" key="9">
    <source>
        <dbReference type="Proteomes" id="UP000042958"/>
    </source>
</evidence>
<accession>A0A0F7VGK9</accession>
<organism evidence="8 9">
    <name type="scientific">Penicillium brasilianum</name>
    <dbReference type="NCBI Taxonomy" id="104259"/>
    <lineage>
        <taxon>Eukaryota</taxon>
        <taxon>Fungi</taxon>
        <taxon>Dikarya</taxon>
        <taxon>Ascomycota</taxon>
        <taxon>Pezizomycotina</taxon>
        <taxon>Eurotiomycetes</taxon>
        <taxon>Eurotiomycetidae</taxon>
        <taxon>Eurotiales</taxon>
        <taxon>Aspergillaceae</taxon>
        <taxon>Penicillium</taxon>
    </lineage>
</organism>
<dbReference type="Pfam" id="PF24883">
    <property type="entry name" value="NPHP3_N"/>
    <property type="match status" value="1"/>
</dbReference>
<feature type="repeat" description="ANK" evidence="2">
    <location>
        <begin position="890"/>
        <end position="922"/>
    </location>
</feature>
<dbReference type="Pfam" id="PF17100">
    <property type="entry name" value="NACHT_N"/>
    <property type="match status" value="1"/>
</dbReference>
<keyword evidence="9" id="KW-1185">Reference proteome</keyword>
<dbReference type="SUPFAM" id="SSF52540">
    <property type="entry name" value="P-loop containing nucleoside triphosphate hydrolases"/>
    <property type="match status" value="1"/>
</dbReference>
<dbReference type="PRINTS" id="PR01415">
    <property type="entry name" value="ANKYRIN"/>
</dbReference>
<feature type="domain" description="Nephrocystin 3-like N-terminal" evidence="7">
    <location>
        <begin position="381"/>
        <end position="545"/>
    </location>
</feature>
<dbReference type="AlphaFoldDB" id="A0A0F7VGK9"/>
<reference evidence="9" key="1">
    <citation type="journal article" date="2015" name="Genome Announc.">
        <title>Draft genome sequence of the fungus Penicillium brasilianum MG11.</title>
        <authorList>
            <person name="Horn F."/>
            <person name="Linde J."/>
            <person name="Mattern D.J."/>
            <person name="Walther G."/>
            <person name="Guthke R."/>
            <person name="Brakhage A.A."/>
            <person name="Valiante V."/>
        </authorList>
    </citation>
    <scope>NUCLEOTIDE SEQUENCE [LARGE SCALE GENOMIC DNA]</scope>
    <source>
        <strain evidence="9">MG11</strain>
    </source>
</reference>
<evidence type="ECO:0000256" key="3">
    <source>
        <dbReference type="SAM" id="MobiDB-lite"/>
    </source>
</evidence>
<evidence type="ECO:0000259" key="7">
    <source>
        <dbReference type="Pfam" id="PF24883"/>
    </source>
</evidence>
<feature type="repeat" description="ANK" evidence="2">
    <location>
        <begin position="956"/>
        <end position="988"/>
    </location>
</feature>
<dbReference type="InterPro" id="IPR054471">
    <property type="entry name" value="GPIID_WHD"/>
</dbReference>
<feature type="compositionally biased region" description="Polar residues" evidence="3">
    <location>
        <begin position="37"/>
        <end position="48"/>
    </location>
</feature>
<keyword evidence="1" id="KW-0677">Repeat</keyword>
<keyword evidence="2" id="KW-0040">ANK repeat</keyword>
<dbReference type="Proteomes" id="UP000042958">
    <property type="component" value="Unassembled WGS sequence"/>
</dbReference>
<evidence type="ECO:0000259" key="6">
    <source>
        <dbReference type="Pfam" id="PF23239"/>
    </source>
</evidence>
<evidence type="ECO:0000259" key="5">
    <source>
        <dbReference type="Pfam" id="PF22939"/>
    </source>
</evidence>
<dbReference type="Gene3D" id="3.40.50.300">
    <property type="entry name" value="P-loop containing nucleotide triphosphate hydrolases"/>
    <property type="match status" value="1"/>
</dbReference>
<evidence type="ECO:0000256" key="1">
    <source>
        <dbReference type="ARBA" id="ARBA00022737"/>
    </source>
</evidence>
<dbReference type="InterPro" id="IPR055497">
    <property type="entry name" value="DUF7069"/>
</dbReference>
<feature type="domain" description="DUF7069" evidence="6">
    <location>
        <begin position="575"/>
        <end position="641"/>
    </location>
</feature>
<feature type="region of interest" description="Disordered" evidence="3">
    <location>
        <begin position="1"/>
        <end position="56"/>
    </location>
</feature>
<protein>
    <submittedName>
        <fullName evidence="8">Uncharacterized protein</fullName>
    </submittedName>
</protein>
<dbReference type="Pfam" id="PF00023">
    <property type="entry name" value="Ank"/>
    <property type="match status" value="2"/>
</dbReference>
<dbReference type="SMART" id="SM00248">
    <property type="entry name" value="ANK"/>
    <property type="match status" value="5"/>
</dbReference>
<dbReference type="Pfam" id="PF22939">
    <property type="entry name" value="WHD_GPIID"/>
    <property type="match status" value="1"/>
</dbReference>
<feature type="repeat" description="ANK" evidence="2">
    <location>
        <begin position="923"/>
        <end position="955"/>
    </location>
</feature>
<dbReference type="STRING" id="104259.A0A0F7VGK9"/>
<feature type="domain" description="GPI inositol-deacylase winged helix" evidence="5">
    <location>
        <begin position="656"/>
        <end position="742"/>
    </location>
</feature>
<sequence>MGLFEHNHEKRPAQSQKDGSFRGLRRFIASKSKQSRIDSATPASTIGDQTREKRHEVDSIRITPSNNLNTDHERSPTAKSLWDCAYEVLEKENPSLVEKYEYLLSEEARTNSASDNVTPLPTTPPVERSTRRAQLDAIIQEGLRRVENMKTKYTIAGHEFVLGDQIAQAADLVLWAKELIGEAVKSSSEASIAWAGVCIILPLLTNPRVADEANRDGFTYVTTRMRYYTALEPLLLRLSGNAGVTSALMEEANGQIVVLYRHILEFQIRSVLRFYQSCIKGYVKDVFSPNDWKQLRINIENMDRTVNENLTQMNELLSRQELESLNDKSQKALEIMDRLLHVLLEQLKSQEQYLQSFRLTSSSKDATYEWYKDRVEDRVKGTCEWFLHHPNFQTWLKQDSGPLMVSADPGCGKSVLAKYLIDHDLPRSSSATICYFFFKDQDQNTVRQALCALLHQLLSQQPQLIKYVAEQFKQNGSGLINSTHSLWTILENAVQDPQAGSIILVLDALDECAESELEYLMMRLESQFCSNKSISGKLKYLLTSRPYEHIVSKFQRLLDIFPYVRIPGEEESEIISQEVNYVINHRVEQLAKEKNLSNHVKDHLAKELLRVPHRTYLWVYLAFEHLHKEHFKKTVKGVDSTIATLPKSVYQAYEQILSKSKEDPMVRVALSIVLAATRPLTLLEMNIAVNIDDTARSIYDLDLEEEDDFKSRLRSWCGLFISTHHGKIYFLHQTAREFLLADLSSPATIPSEVHWRHSMTMNQAHNVLAELCVRYLDFFNFDDKILTGINEEGGHGVDREAFLDYSAKSWSLHFREASINDGAAIIPATLRICDPGSKSYKAWLKLYWMTAGMEGTKFTALLLCSHFGHEATVKHLLEQEADVEFADEKFGRTPLSWAAMGGHKAVVNQLLDKEANLELKDIDGQTPLSWAARNGHEAVVQQLLDKGANLESKDKAGWTPLSWAARNGHEAVVQQLLDKGANLESKDKAGWTPLSWAAARGREVVVKQLLEKGANPEAKDK</sequence>
<dbReference type="OrthoDB" id="163438at2759"/>
<gene>
    <name evidence="8" type="ORF">PMG11_03912</name>
</gene>
<feature type="domain" description="NWD NACHT-NTPase N-terminal" evidence="4">
    <location>
        <begin position="80"/>
        <end position="308"/>
    </location>
</feature>
<proteinExistence type="predicted"/>
<dbReference type="PROSITE" id="PS50088">
    <property type="entry name" value="ANK_REPEAT"/>
    <property type="match status" value="4"/>
</dbReference>